<evidence type="ECO:0000313" key="3">
    <source>
        <dbReference type="Proteomes" id="UP000196230"/>
    </source>
</evidence>
<evidence type="ECO:0000313" key="2">
    <source>
        <dbReference type="EMBL" id="SJN20542.1"/>
    </source>
</evidence>
<evidence type="ECO:0000256" key="1">
    <source>
        <dbReference type="SAM" id="Phobius"/>
    </source>
</evidence>
<name>A0A1R4IKV6_9MICC</name>
<accession>A0A1R4IKV6</accession>
<organism evidence="2 3">
    <name type="scientific">Micrococcus lylae</name>
    <dbReference type="NCBI Taxonomy" id="1273"/>
    <lineage>
        <taxon>Bacteria</taxon>
        <taxon>Bacillati</taxon>
        <taxon>Actinomycetota</taxon>
        <taxon>Actinomycetes</taxon>
        <taxon>Micrococcales</taxon>
        <taxon>Micrococcaceae</taxon>
        <taxon>Micrococcus</taxon>
    </lineage>
</organism>
<gene>
    <name evidence="2" type="ORF">FM125_03170</name>
</gene>
<dbReference type="Proteomes" id="UP000196230">
    <property type="component" value="Unassembled WGS sequence"/>
</dbReference>
<keyword evidence="1" id="KW-1133">Transmembrane helix</keyword>
<sequence length="47" mass="5331">MGMELLITLLVLAAVVAVGVGLYRHFKPEIERARRIRRANRGGEIER</sequence>
<protein>
    <submittedName>
        <fullName evidence="2">Uncharacterized protein</fullName>
    </submittedName>
</protein>
<feature type="transmembrane region" description="Helical" evidence="1">
    <location>
        <begin position="6"/>
        <end position="26"/>
    </location>
</feature>
<proteinExistence type="predicted"/>
<reference evidence="2 3" key="1">
    <citation type="submission" date="2017-02" db="EMBL/GenBank/DDBJ databases">
        <authorList>
            <person name="Peterson S.W."/>
        </authorList>
    </citation>
    <scope>NUCLEOTIDE SEQUENCE [LARGE SCALE GENOMIC DNA]</scope>
    <source>
        <strain evidence="2 3">2B3F</strain>
    </source>
</reference>
<dbReference type="AlphaFoldDB" id="A0A1R4IKV6"/>
<dbReference type="EMBL" id="FUKP01000018">
    <property type="protein sequence ID" value="SJN20542.1"/>
    <property type="molecule type" value="Genomic_DNA"/>
</dbReference>
<keyword evidence="1" id="KW-0472">Membrane</keyword>
<keyword evidence="1" id="KW-0812">Transmembrane</keyword>